<name>A0ACB8F0G6_9SAUR</name>
<accession>A0ACB8F0G6</accession>
<comment type="caution">
    <text evidence="1">The sequence shown here is derived from an EMBL/GenBank/DDBJ whole genome shotgun (WGS) entry which is preliminary data.</text>
</comment>
<evidence type="ECO:0000313" key="2">
    <source>
        <dbReference type="Proteomes" id="UP000827872"/>
    </source>
</evidence>
<proteinExistence type="predicted"/>
<sequence>MGERKVAGKAQDYGYDQSLMGRLYTHLTEQVQQNVIKDLPVLQLTMQYRMHPDICLFPSNYIYGRALKTDKETEANRCSSKWPFQSYLLFDVRDGQEERESDSFANIQEVKLVIELMKLIKQKKKQMDFHHIGIITPYNAQKRRILRELNKTFGENRASEVDTVDGFQGREKDCIIVTCVRANSTHGSIG</sequence>
<protein>
    <submittedName>
        <fullName evidence="1">Uncharacterized protein</fullName>
    </submittedName>
</protein>
<dbReference type="Proteomes" id="UP000827872">
    <property type="component" value="Linkage Group LG12"/>
</dbReference>
<gene>
    <name evidence="1" type="ORF">K3G42_017215</name>
</gene>
<reference evidence="1" key="1">
    <citation type="submission" date="2021-08" db="EMBL/GenBank/DDBJ databases">
        <title>The first chromosome-level gecko genome reveals the dynamic sex chromosomes of Neotropical dwarf geckos (Sphaerodactylidae: Sphaerodactylus).</title>
        <authorList>
            <person name="Pinto B.J."/>
            <person name="Keating S.E."/>
            <person name="Gamble T."/>
        </authorList>
    </citation>
    <scope>NUCLEOTIDE SEQUENCE</scope>
    <source>
        <strain evidence="1">TG3544</strain>
    </source>
</reference>
<evidence type="ECO:0000313" key="1">
    <source>
        <dbReference type="EMBL" id="KAH7998468.1"/>
    </source>
</evidence>
<dbReference type="EMBL" id="CM037625">
    <property type="protein sequence ID" value="KAH7998468.1"/>
    <property type="molecule type" value="Genomic_DNA"/>
</dbReference>
<organism evidence="1 2">
    <name type="scientific">Sphaerodactylus townsendi</name>
    <dbReference type="NCBI Taxonomy" id="933632"/>
    <lineage>
        <taxon>Eukaryota</taxon>
        <taxon>Metazoa</taxon>
        <taxon>Chordata</taxon>
        <taxon>Craniata</taxon>
        <taxon>Vertebrata</taxon>
        <taxon>Euteleostomi</taxon>
        <taxon>Lepidosauria</taxon>
        <taxon>Squamata</taxon>
        <taxon>Bifurcata</taxon>
        <taxon>Gekkota</taxon>
        <taxon>Sphaerodactylidae</taxon>
        <taxon>Sphaerodactylus</taxon>
    </lineage>
</organism>
<keyword evidence="2" id="KW-1185">Reference proteome</keyword>